<dbReference type="InterPro" id="IPR016119">
    <property type="entry name" value="Br/Cl_peroxidase_C"/>
</dbReference>
<dbReference type="Gene3D" id="1.20.144.10">
    <property type="entry name" value="Phosphatidic acid phosphatase type 2/haloperoxidase"/>
    <property type="match status" value="1"/>
</dbReference>
<dbReference type="AlphaFoldDB" id="A0A6J4VLU0"/>
<dbReference type="GO" id="GO:0004601">
    <property type="term" value="F:peroxidase activity"/>
    <property type="evidence" value="ECO:0007669"/>
    <property type="project" value="InterPro"/>
</dbReference>
<proteinExistence type="predicted"/>
<dbReference type="SUPFAM" id="SSF48317">
    <property type="entry name" value="Acid phosphatase/Vanadium-dependent haloperoxidase"/>
    <property type="match status" value="1"/>
</dbReference>
<feature type="domain" description="Vanadium chloroperoxidase N-terminal" evidence="1">
    <location>
        <begin position="4"/>
        <end position="164"/>
    </location>
</feature>
<evidence type="ECO:0000259" key="1">
    <source>
        <dbReference type="Pfam" id="PF17897"/>
    </source>
</evidence>
<dbReference type="PANTHER" id="PTHR34599:SF1">
    <property type="entry name" value="PHOSPHATIDIC ACID PHOSPHATASE TYPE 2_HALOPEROXIDASE DOMAIN-CONTAINING PROTEIN"/>
    <property type="match status" value="1"/>
</dbReference>
<gene>
    <name evidence="2" type="ORF">AVDCRST_MAG59-4267</name>
</gene>
<reference evidence="2" key="1">
    <citation type="submission" date="2020-02" db="EMBL/GenBank/DDBJ databases">
        <authorList>
            <person name="Meier V. D."/>
        </authorList>
    </citation>
    <scope>NUCLEOTIDE SEQUENCE</scope>
    <source>
        <strain evidence="2">AVDCRST_MAG59</strain>
    </source>
</reference>
<dbReference type="Pfam" id="PF17897">
    <property type="entry name" value="VCPO_N"/>
    <property type="match status" value="1"/>
</dbReference>
<dbReference type="InterPro" id="IPR041067">
    <property type="entry name" value="VCPO_N"/>
</dbReference>
<evidence type="ECO:0000313" key="2">
    <source>
        <dbReference type="EMBL" id="CAA9577220.1"/>
    </source>
</evidence>
<dbReference type="CDD" id="cd03398">
    <property type="entry name" value="PAP2_haloperoxidase"/>
    <property type="match status" value="1"/>
</dbReference>
<dbReference type="Gene3D" id="1.10.606.10">
    <property type="entry name" value="Vanadium-containing Chloroperoxidase, domain 2"/>
    <property type="match status" value="1"/>
</dbReference>
<sequence>MDPILYWNDVALEANRRDFSRPAPHQPEQGGPTLSSRALAIVHLAMYDAFVGADKLAAVPSGLSHYLPGLPAAGPGASVDAAIAAAAHGTLSALFPSQKDLFEQKHAEAGLADPDPTKLMKGHDFGHLVAQRMLAARKDDPGAGGNGYAPSMARGAHRPDPDNPEQGYHAPFYGERSTCFVTKKRYVLAPPPALGDQAYLAALREVRGKGIAPELEGTAAGRRLPLETLIGLYWAYDGANGIGTPPRLYNQIVREVAKSKANSPAKNAELFALVNAAMGDAGILAWEQKYRYNLWRPVVGIREHDPSMGPTGMASNAINADTDPLWLPLGAPSTNAVTQVELPTGYPTGHASHRVVKNFTPPFPAYPSGHATFGAAALHAARLHFGIASGNRSQDPLFANLSLVSDELNGVNSDNRDTVRPRHVRNFPQGLWQMIEENGRSRVYLGVHWVFDAFAVNGTNQTVLGQAVNLAASPPVAGVGGVPLGLAIAEDIVANGLKSGQGVGPV</sequence>
<dbReference type="EMBL" id="CADCWF010000312">
    <property type="protein sequence ID" value="CAA9577220.1"/>
    <property type="molecule type" value="Genomic_DNA"/>
</dbReference>
<dbReference type="InterPro" id="IPR052559">
    <property type="entry name" value="V-haloperoxidase"/>
</dbReference>
<dbReference type="PANTHER" id="PTHR34599">
    <property type="entry name" value="PEROXIDASE-RELATED"/>
    <property type="match status" value="1"/>
</dbReference>
<organism evidence="2">
    <name type="scientific">uncultured Thermomicrobiales bacterium</name>
    <dbReference type="NCBI Taxonomy" id="1645740"/>
    <lineage>
        <taxon>Bacteria</taxon>
        <taxon>Pseudomonadati</taxon>
        <taxon>Thermomicrobiota</taxon>
        <taxon>Thermomicrobia</taxon>
        <taxon>Thermomicrobiales</taxon>
        <taxon>environmental samples</taxon>
    </lineage>
</organism>
<protein>
    <recommendedName>
        <fullName evidence="1">Vanadium chloroperoxidase N-terminal domain-containing protein</fullName>
    </recommendedName>
</protein>
<name>A0A6J4VLU0_9BACT</name>
<accession>A0A6J4VLU0</accession>
<dbReference type="InterPro" id="IPR036938">
    <property type="entry name" value="PAP2/HPO_sf"/>
</dbReference>